<dbReference type="Ensembl" id="ENSACDT00005013772.1">
    <property type="protein sequence ID" value="ENSACDP00005011446.1"/>
    <property type="gene ID" value="ENSACDG00005008389.1"/>
</dbReference>
<dbReference type="GO" id="GO:0034993">
    <property type="term" value="C:meiotic nuclear membrane microtubule tethering complex"/>
    <property type="evidence" value="ECO:0007669"/>
    <property type="project" value="TreeGrafter"/>
</dbReference>
<keyword evidence="3" id="KW-1133">Transmembrane helix</keyword>
<organism evidence="7 8">
    <name type="scientific">Anser cygnoides</name>
    <name type="common">Swan goose</name>
    <dbReference type="NCBI Taxonomy" id="8845"/>
    <lineage>
        <taxon>Eukaryota</taxon>
        <taxon>Metazoa</taxon>
        <taxon>Chordata</taxon>
        <taxon>Craniata</taxon>
        <taxon>Vertebrata</taxon>
        <taxon>Euteleostomi</taxon>
        <taxon>Archelosauria</taxon>
        <taxon>Archosauria</taxon>
        <taxon>Dinosauria</taxon>
        <taxon>Saurischia</taxon>
        <taxon>Theropoda</taxon>
        <taxon>Coelurosauria</taxon>
        <taxon>Aves</taxon>
        <taxon>Neognathae</taxon>
        <taxon>Galloanserae</taxon>
        <taxon>Anseriformes</taxon>
        <taxon>Anatidae</taxon>
        <taxon>Anserinae</taxon>
        <taxon>Anser</taxon>
    </lineage>
</organism>
<evidence type="ECO:0000256" key="4">
    <source>
        <dbReference type="ARBA" id="ARBA00023136"/>
    </source>
</evidence>
<evidence type="ECO:0000256" key="1">
    <source>
        <dbReference type="ARBA" id="ARBA00004540"/>
    </source>
</evidence>
<reference evidence="7" key="2">
    <citation type="submission" date="2025-09" db="UniProtKB">
        <authorList>
            <consortium name="Ensembl"/>
        </authorList>
    </citation>
    <scope>IDENTIFICATION</scope>
</reference>
<feature type="coiled-coil region" evidence="5">
    <location>
        <begin position="423"/>
        <end position="450"/>
    </location>
</feature>
<dbReference type="GO" id="GO:0043495">
    <property type="term" value="F:protein-membrane adaptor activity"/>
    <property type="evidence" value="ECO:0007669"/>
    <property type="project" value="TreeGrafter"/>
</dbReference>
<evidence type="ECO:0000256" key="3">
    <source>
        <dbReference type="ARBA" id="ARBA00022989"/>
    </source>
</evidence>
<dbReference type="Gene3D" id="2.60.120.260">
    <property type="entry name" value="Galactose-binding domain-like"/>
    <property type="match status" value="1"/>
</dbReference>
<reference evidence="7" key="1">
    <citation type="submission" date="2025-08" db="UniProtKB">
        <authorList>
            <consortium name="Ensembl"/>
        </authorList>
    </citation>
    <scope>IDENTIFICATION</scope>
</reference>
<dbReference type="PANTHER" id="PTHR12911:SF24">
    <property type="entry name" value="SUN DOMAIN-CONTAINING PROTEIN 3"/>
    <property type="match status" value="1"/>
</dbReference>
<evidence type="ECO:0000313" key="7">
    <source>
        <dbReference type="Ensembl" id="ENSACDP00005011446.1"/>
    </source>
</evidence>
<dbReference type="InterPro" id="IPR045119">
    <property type="entry name" value="SUN1-5"/>
</dbReference>
<dbReference type="Pfam" id="PF07738">
    <property type="entry name" value="Sad1_UNC"/>
    <property type="match status" value="1"/>
</dbReference>
<evidence type="ECO:0000259" key="6">
    <source>
        <dbReference type="PROSITE" id="PS51469"/>
    </source>
</evidence>
<sequence>MVQGAPQILATCRSHLASQLIQTYTSLWRGGCMAFPPRWHDQSVCEREAHRQTDSQTGGEESFSAVKGVGWRRSLCLLETSARLGAMPGNRPAPALLCHGCFSRALLRGVLGEAETAGGRARRGHCLGIRTRLNQGFAVGVRRRRDVEGSLPANRRGKMGSRCGVLSTQTRATQNLGRGFLLGAPSSLCTTSSCPWAASHPTAVGGKGMAAEIIRNPSEITLSVMCLQLLASLGLVWQEWGRNGRSKRSVTAADEKKIPERSSAGGSWANCCILHFQAMSQRSSSFCHAVLELLALESRSGSGAPMEILSLSGAAGAVFARSSGHKVRGLSSPAPHMVGLWQPASWQHPLAPRAWAPPSLSFANSGGEGKEALESWQKKRGLEHLCPLIPELGGSWWLPDKVCFAHICRNRLAGLQDQNAKMLQEYSEVVALLTDKISTLKKELQDTRDTVSINCFKKSQQMLDWALKSTGATIDLERSSETYTWDGMRLCRLFWLPCTPNTPDTILQPDVSLGNCWAFQGSRGQVVIRLPAKIRAAMVTIIHTSEMDSELGKFSSAPRDFTISGVDEEKETETLLGTFTYAVQKEPMQTFPLQEIPRAFQFIKIVIHSNWGNPEYTCIYWVQVHGRGTATSHWPEDMSSANKNKK</sequence>
<keyword evidence="8" id="KW-1185">Reference proteome</keyword>
<keyword evidence="4" id="KW-0472">Membrane</keyword>
<evidence type="ECO:0000313" key="8">
    <source>
        <dbReference type="Proteomes" id="UP000694521"/>
    </source>
</evidence>
<dbReference type="InterPro" id="IPR012919">
    <property type="entry name" value="SUN_dom"/>
</dbReference>
<protein>
    <recommendedName>
        <fullName evidence="6">SUN domain-containing protein</fullName>
    </recommendedName>
</protein>
<dbReference type="Proteomes" id="UP000694521">
    <property type="component" value="Unplaced"/>
</dbReference>
<keyword evidence="2" id="KW-0812">Transmembrane</keyword>
<proteinExistence type="predicted"/>
<dbReference type="PANTHER" id="PTHR12911">
    <property type="entry name" value="SAD1/UNC-84-LIKE PROTEIN-RELATED"/>
    <property type="match status" value="1"/>
</dbReference>
<accession>A0A8B9DTY6</accession>
<dbReference type="AlphaFoldDB" id="A0A8B9DTY6"/>
<name>A0A8B9DTY6_ANSCY</name>
<evidence type="ECO:0000256" key="5">
    <source>
        <dbReference type="SAM" id="Coils"/>
    </source>
</evidence>
<keyword evidence="5" id="KW-0175">Coiled coil</keyword>
<dbReference type="PROSITE" id="PS51469">
    <property type="entry name" value="SUN"/>
    <property type="match status" value="1"/>
</dbReference>
<dbReference type="GO" id="GO:0005637">
    <property type="term" value="C:nuclear inner membrane"/>
    <property type="evidence" value="ECO:0007669"/>
    <property type="project" value="UniProtKB-SubCell"/>
</dbReference>
<evidence type="ECO:0000256" key="2">
    <source>
        <dbReference type="ARBA" id="ARBA00022692"/>
    </source>
</evidence>
<comment type="subcellular location">
    <subcellularLocation>
        <location evidence="1">Nucleus inner membrane</location>
    </subcellularLocation>
</comment>
<feature type="domain" description="SUN" evidence="6">
    <location>
        <begin position="471"/>
        <end position="629"/>
    </location>
</feature>